<feature type="region of interest" description="Disordered" evidence="1">
    <location>
        <begin position="1"/>
        <end position="63"/>
    </location>
</feature>
<proteinExistence type="predicted"/>
<sequence length="63" mass="6417">MSVPDDNVTPTPDEVPDPVDATAPHAPPAPEDAVGEDQEEASGAADDRGVLPGVPTRPFNGDI</sequence>
<reference evidence="2 3" key="1">
    <citation type="submission" date="2020-08" db="EMBL/GenBank/DDBJ databases">
        <title>A Genomic Blueprint of the Chicken Gut Microbiome.</title>
        <authorList>
            <person name="Gilroy R."/>
            <person name="Ravi A."/>
            <person name="Getino M."/>
            <person name="Pursley I."/>
            <person name="Horton D.L."/>
            <person name="Alikhan N.-F."/>
            <person name="Baker D."/>
            <person name="Gharbi K."/>
            <person name="Hall N."/>
            <person name="Watson M."/>
            <person name="Adriaenssens E.M."/>
            <person name="Foster-Nyarko E."/>
            <person name="Jarju S."/>
            <person name="Secka A."/>
            <person name="Antonio M."/>
            <person name="Oren A."/>
            <person name="Chaudhuri R."/>
            <person name="La Ragione R.M."/>
            <person name="Hildebrand F."/>
            <person name="Pallen M.J."/>
        </authorList>
    </citation>
    <scope>NUCLEOTIDE SEQUENCE [LARGE SCALE GENOMIC DNA]</scope>
    <source>
        <strain evidence="2 3">Sa3CUA2</strain>
    </source>
</reference>
<comment type="caution">
    <text evidence="2">The sequence shown here is derived from an EMBL/GenBank/DDBJ whole genome shotgun (WGS) entry which is preliminary data.</text>
</comment>
<evidence type="ECO:0000256" key="1">
    <source>
        <dbReference type="SAM" id="MobiDB-lite"/>
    </source>
</evidence>
<organism evidence="2 3">
    <name type="scientific">Cellulomonas avistercoris</name>
    <dbReference type="NCBI Taxonomy" id="2762242"/>
    <lineage>
        <taxon>Bacteria</taxon>
        <taxon>Bacillati</taxon>
        <taxon>Actinomycetota</taxon>
        <taxon>Actinomycetes</taxon>
        <taxon>Micrococcales</taxon>
        <taxon>Cellulomonadaceae</taxon>
        <taxon>Cellulomonas</taxon>
    </lineage>
</organism>
<keyword evidence="3" id="KW-1185">Reference proteome</keyword>
<dbReference type="EMBL" id="JACSQV010000010">
    <property type="protein sequence ID" value="MBD7919131.1"/>
    <property type="molecule type" value="Genomic_DNA"/>
</dbReference>
<dbReference type="Proteomes" id="UP000604241">
    <property type="component" value="Unassembled WGS sequence"/>
</dbReference>
<name>A0ABR8QFC7_9CELL</name>
<dbReference type="RefSeq" id="WP_191783779.1">
    <property type="nucleotide sequence ID" value="NZ_JACSQV010000010.1"/>
</dbReference>
<evidence type="ECO:0000313" key="2">
    <source>
        <dbReference type="EMBL" id="MBD7919131.1"/>
    </source>
</evidence>
<accession>A0ABR8QFC7</accession>
<feature type="compositionally biased region" description="Low complexity" evidence="1">
    <location>
        <begin position="1"/>
        <end position="24"/>
    </location>
</feature>
<protein>
    <submittedName>
        <fullName evidence="2">Uncharacterized protein</fullName>
    </submittedName>
</protein>
<gene>
    <name evidence="2" type="ORF">H9657_12705</name>
</gene>
<evidence type="ECO:0000313" key="3">
    <source>
        <dbReference type="Proteomes" id="UP000604241"/>
    </source>
</evidence>